<geneLocation type="plasmid" evidence="1">
    <name>p1</name>
</geneLocation>
<evidence type="ECO:0008006" key="3">
    <source>
        <dbReference type="Google" id="ProtNLM"/>
    </source>
</evidence>
<sequence>MSDSSVSDQTAAEDSLAPALELARFTHNEVVLALLAGRTLQLADGGLFTIGEEARKVLHFYSAPDRRALWEKGAKNGSETETKALLRALEQPLPPVTAPAAAGAGAVATWNLIQVDVGQFGGLQCHCTANGSAPLPVTLTLDQLITLLRGQNSAGKSQLTRALCWGLTGQIPRAQAEPAPAEPLTTLYAPAAKGAKGFALPTIVPFPDQRDLDRRDGEPLLATTVEMTFEMASPRERRRVRRSLVAEKKGFSSVVQVIADDGTVERSVPSVAAALGVSELAVDMAALSMARVPVLPLDAPNALSRGVAVLTGLQPLATLGARLKGPVRKWVTDLPKALQKRQQDELAKQFGAKVELIAQQFRLGEPIPEALLTPLPLASDGGAACAAALKALGEELGRRDVAMREAVKASTGLDLATADKATLKTLKTKVTAVGQALQPDRLSSRPEWTALDLLLAVSDEDLAKAARVVEDAVTQARAFARLDTDRRAAARRRLYATIHRWHKVGQPEETWPPEQCPVCETALDGKVDAALDVPLRTALEAAAEDEAALSLDANTWNLKAEQALLERLPPTLRAAHVAADGKGAAPRLFRTSCTTAAAAAGALSGTLAPLAVGLEQEFTRLADGLPEAVGAQVPDLPNAARGGAFEATLTALAGTLASVRWCRQAAEAVTRIRSALFGDSPSGEDCAFGGFIGGRLGGVEQALVSLDPLEAAKDALHALETVKKDWDECLVLISLASRAGPALQELGRLEEVVSSQVDALLRDLDHRTRTWTERFYTAPSETAPTLQGTRIEDGIMRLPAERDGVTADGRELLNGSRLRTHLFAFALALAERVRTRDGGLSLMVLDDPQTLFDERNQRQLAKGLGMLPGDGFRPVIVTFDHHFAASLYRQVPKADDVTYLELHPRSTNQERVRIERHREQVDRRRDEWHDDDHNKALIAAFCLEARRTLESSFRDLLWPSGQAVTGDESLRVLHEAVRALTKRNGVYAEKCFKTLVDHPAWSVEDFRTVMNWSAHFPAENLVTSHARLVETYLDPLLKAVEACQTRLDQAMTQGAKIAGAIILPFPASPVPATALPEIGRAAAQRGIMVDGDTAVEMEDVVRLDPERHRLLAVGKGLHWLPGVLTPGDVVVADMERPTLEGLVVVWDGSRQTTTIGWAQPGRGGERGLVLHGAPHSGFARIFDPARCTVMAVAGILIGLAPPPKQPLTIWEHDQPFSGMDGSVAVEGRSAAPFLLPGDHVLTGPAVTEIRPGSGLSGRPVVARLDDGTQVIKRIGPAIDRAGKVRLLESLGAQGDTIPVRLSETADDAFTRFVRVVEVRPILGFWFVSARPSGQAADRVVFVD</sequence>
<dbReference type="SUPFAM" id="SSF52540">
    <property type="entry name" value="P-loop containing nucleoside triphosphate hydrolases"/>
    <property type="match status" value="1"/>
</dbReference>
<accession>A0A4D8PZF7</accession>
<evidence type="ECO:0000313" key="1">
    <source>
        <dbReference type="EMBL" id="QCO03447.1"/>
    </source>
</evidence>
<reference evidence="1 2" key="1">
    <citation type="submission" date="2018-09" db="EMBL/GenBank/DDBJ databases">
        <title>Whole genome based analysis of evolution and adaptive divergence in Indian and Brazilian strains of Azospirillum brasilense.</title>
        <authorList>
            <person name="Singh C."/>
            <person name="Tripathi A.K."/>
        </authorList>
    </citation>
    <scope>NUCLEOTIDE SEQUENCE [LARGE SCALE GENOMIC DNA]</scope>
    <source>
        <strain evidence="1 2">MTCC4036</strain>
        <plasmid evidence="1 2">p1</plasmid>
    </source>
</reference>
<dbReference type="EMBL" id="CP032331">
    <property type="protein sequence ID" value="QCO03447.1"/>
    <property type="molecule type" value="Genomic_DNA"/>
</dbReference>
<dbReference type="CDD" id="cd06462">
    <property type="entry name" value="Peptidase_S24_S26"/>
    <property type="match status" value="1"/>
</dbReference>
<gene>
    <name evidence="1" type="ORF">D3867_15360</name>
</gene>
<organism evidence="1 2">
    <name type="scientific">Azospirillum brasilense</name>
    <dbReference type="NCBI Taxonomy" id="192"/>
    <lineage>
        <taxon>Bacteria</taxon>
        <taxon>Pseudomonadati</taxon>
        <taxon>Pseudomonadota</taxon>
        <taxon>Alphaproteobacteria</taxon>
        <taxon>Rhodospirillales</taxon>
        <taxon>Azospirillaceae</taxon>
        <taxon>Azospirillum</taxon>
    </lineage>
</organism>
<protein>
    <recommendedName>
        <fullName evidence="3">Rad50/SbcC-type AAA domain-containing protein</fullName>
    </recommendedName>
</protein>
<name>A0A4D8PZF7_AZOBR</name>
<dbReference type="Proteomes" id="UP000298596">
    <property type="component" value="Plasmid p1"/>
</dbReference>
<dbReference type="InterPro" id="IPR027417">
    <property type="entry name" value="P-loop_NTPase"/>
</dbReference>
<keyword evidence="1" id="KW-0614">Plasmid</keyword>
<proteinExistence type="predicted"/>
<evidence type="ECO:0000313" key="2">
    <source>
        <dbReference type="Proteomes" id="UP000298596"/>
    </source>
</evidence>